<evidence type="ECO:0000313" key="4">
    <source>
        <dbReference type="Proteomes" id="UP001501666"/>
    </source>
</evidence>
<sequence length="274" mass="30105">MPDRDVSPQRVSHIVFTGELSRRIREWGRAQGLGVNERGRIASQIIDAFFTANPDALAAADRIELVRATVRKPGDGRASPDDYAWQDDLRTLGPSYTLTFVQHPDEREILRRFRVKPQDIGMLTDEDVDERILATDGRGDLVRVVSLGEWNVAVEKFGWQGRAHQALRELSRDGGQAIAVSRQDNANHRLSYAADGQVITSFNPEFPGIREGVVPGHLDEHLRKLGIDPAADDQIDNPLPAALALASWISGVIFTPAHLNGPLPGGRVSSPFSG</sequence>
<name>A0ABN3SPC4_9ACTN</name>
<evidence type="ECO:0000256" key="1">
    <source>
        <dbReference type="ARBA" id="ARBA00023125"/>
    </source>
</evidence>
<dbReference type="InterPro" id="IPR045592">
    <property type="entry name" value="DUF6461"/>
</dbReference>
<organism evidence="3 4">
    <name type="scientific">Nonomuraea recticatena</name>
    <dbReference type="NCBI Taxonomy" id="46178"/>
    <lineage>
        <taxon>Bacteria</taxon>
        <taxon>Bacillati</taxon>
        <taxon>Actinomycetota</taxon>
        <taxon>Actinomycetes</taxon>
        <taxon>Streptosporangiales</taxon>
        <taxon>Streptosporangiaceae</taxon>
        <taxon>Nonomuraea</taxon>
    </lineage>
</organism>
<dbReference type="Pfam" id="PF20062">
    <property type="entry name" value="DUF6461"/>
    <property type="match status" value="1"/>
</dbReference>
<reference evidence="3 4" key="1">
    <citation type="journal article" date="2019" name="Int. J. Syst. Evol. Microbiol.">
        <title>The Global Catalogue of Microorganisms (GCM) 10K type strain sequencing project: providing services to taxonomists for standard genome sequencing and annotation.</title>
        <authorList>
            <consortium name="The Broad Institute Genomics Platform"/>
            <consortium name="The Broad Institute Genome Sequencing Center for Infectious Disease"/>
            <person name="Wu L."/>
            <person name="Ma J."/>
        </authorList>
    </citation>
    <scope>NUCLEOTIDE SEQUENCE [LARGE SCALE GENOMIC DNA]</scope>
    <source>
        <strain evidence="3 4">JCM 6835</strain>
    </source>
</reference>
<dbReference type="InterPro" id="IPR055370">
    <property type="entry name" value="Lsr2_DNA-bd"/>
</dbReference>
<proteinExistence type="predicted"/>
<keyword evidence="4" id="KW-1185">Reference proteome</keyword>
<feature type="domain" description="Lsr2 DNA-binding" evidence="2">
    <location>
        <begin position="19"/>
        <end position="49"/>
    </location>
</feature>
<dbReference type="Proteomes" id="UP001501666">
    <property type="component" value="Unassembled WGS sequence"/>
</dbReference>
<evidence type="ECO:0000313" key="3">
    <source>
        <dbReference type="EMBL" id="GAA2681864.1"/>
    </source>
</evidence>
<dbReference type="EMBL" id="BAAATE010000022">
    <property type="protein sequence ID" value="GAA2681864.1"/>
    <property type="molecule type" value="Genomic_DNA"/>
</dbReference>
<dbReference type="Pfam" id="PF23359">
    <property type="entry name" value="Lsr2_DNA-bd"/>
    <property type="match status" value="1"/>
</dbReference>
<protein>
    <recommendedName>
        <fullName evidence="2">Lsr2 DNA-binding domain-containing protein</fullName>
    </recommendedName>
</protein>
<comment type="caution">
    <text evidence="3">The sequence shown here is derived from an EMBL/GenBank/DDBJ whole genome shotgun (WGS) entry which is preliminary data.</text>
</comment>
<dbReference type="InterPro" id="IPR036625">
    <property type="entry name" value="E3-bd_dom_sf"/>
</dbReference>
<gene>
    <name evidence="3" type="ORF">GCM10010412_066830</name>
</gene>
<evidence type="ECO:0000259" key="2">
    <source>
        <dbReference type="Pfam" id="PF23359"/>
    </source>
</evidence>
<dbReference type="RefSeq" id="WP_346152010.1">
    <property type="nucleotide sequence ID" value="NZ_BAAATE010000022.1"/>
</dbReference>
<keyword evidence="1" id="KW-0238">DNA-binding</keyword>
<accession>A0ABN3SPC4</accession>
<dbReference type="Gene3D" id="4.10.320.10">
    <property type="entry name" value="E3-binding domain"/>
    <property type="match status" value="1"/>
</dbReference>